<evidence type="ECO:0000256" key="3">
    <source>
        <dbReference type="ARBA" id="ARBA00007739"/>
    </source>
</evidence>
<feature type="domain" description="PLD phosphodiesterase" evidence="13">
    <location>
        <begin position="319"/>
        <end position="350"/>
    </location>
</feature>
<sequence>MRTTAQWRDRINNWSKRIATWSRSKPAIVKTIKYGKRLLIGFASLGVIFLLLTWVFPLPDSIEYSTIITDSKGEVVHAYLTKDEKWRMKTELEEISPLLRKTIVEKEDRYFYSHPGVNALAIVRAFAKNIFRRKRTSGASTITMQVARALEPKRRTYFNKMVEMFRALQLEWKYSKNEILQLYLNLVPYGGNIEGVKSASILYFKKNPDHLSLAEITALSIIPNRPSTLIMGKHNDRIVKERNRWLQQFANDKIFTQKEIADALSEPLTATRGTIPQLIPHLARKLKQQGGDIIKTNIELNTQLKTEKLVADYVRILTLKNIRNAAVIIIDNQTHNVITYVGSANFNDTIDGGQVNGANAIRQPGSTLKPLLYGLCIDEGLMTPKAIISDVAVNYNGYAPENYDKQFNGYVTMEYALEHSLNIPAVKGLQLLGKDPFIQKLAECNFQQIKKDQRKLGLSLILGGCGATLEELTGLYSIFSNNGQYVPPKLTQGAHQSIKGEKILTPAATFMINEILSKVNRPDFPLNWSSTEHMPKIAWKTGTSYGRRDAWSIGYNRKYTVGIWTGNFSALGIPELSGANIATPLLFKIFNTIDYDSDEQWFSQPKDCDIRMVCSETGSPPGEHCQNTVTDYFIPLISSTQFCNNMQEVALSADEKISYCKTCMPASGYKKKWFRTVLPEMQHYFEDRHIMYEKMPPHNPACERVFKDGGPQITSPHNGSEYFISKKKPEPLQLSCNVGNDVHKVYWYINNQFYKSGEAHNRQFFIPEEGPVKISCTDDKGRNRDIWIRVKYIDL</sequence>
<dbReference type="GO" id="GO:0004180">
    <property type="term" value="F:carboxypeptidase activity"/>
    <property type="evidence" value="ECO:0007669"/>
    <property type="project" value="UniProtKB-KW"/>
</dbReference>
<dbReference type="NCBIfam" id="TIGR02073">
    <property type="entry name" value="PBP_1c"/>
    <property type="match status" value="1"/>
</dbReference>
<reference evidence="14 15" key="1">
    <citation type="submission" date="2019-04" db="EMBL/GenBank/DDBJ databases">
        <title>Niastella caeni sp. nov., isolated from activated sludge.</title>
        <authorList>
            <person name="Sheng M."/>
        </authorList>
    </citation>
    <scope>NUCLEOTIDE SEQUENCE [LARGE SCALE GENOMIC DNA]</scope>
    <source>
        <strain evidence="14 15">HX-2-15</strain>
    </source>
</reference>
<dbReference type="InterPro" id="IPR050396">
    <property type="entry name" value="Glycosyltr_51/Transpeptidase"/>
</dbReference>
<dbReference type="EC" id="2.4.99.28" evidence="10"/>
<dbReference type="GO" id="GO:0008955">
    <property type="term" value="F:peptidoglycan glycosyltransferase activity"/>
    <property type="evidence" value="ECO:0007669"/>
    <property type="project" value="UniProtKB-EC"/>
</dbReference>
<dbReference type="InterPro" id="IPR012338">
    <property type="entry name" value="Beta-lactam/transpept-like"/>
</dbReference>
<dbReference type="SUPFAM" id="SSF53955">
    <property type="entry name" value="Lysozyme-like"/>
    <property type="match status" value="1"/>
</dbReference>
<dbReference type="InterPro" id="IPR001264">
    <property type="entry name" value="Glyco_trans_51"/>
</dbReference>
<evidence type="ECO:0000256" key="5">
    <source>
        <dbReference type="ARBA" id="ARBA00022670"/>
    </source>
</evidence>
<comment type="similarity">
    <text evidence="3">In the N-terminal section; belongs to the glycosyltransferase 51 family.</text>
</comment>
<dbReference type="Pfam" id="PF06832">
    <property type="entry name" value="BiPBP_C"/>
    <property type="match status" value="1"/>
</dbReference>
<keyword evidence="9" id="KW-0511">Multifunctional enzyme</keyword>
<dbReference type="RefSeq" id="WP_136580462.1">
    <property type="nucleotide sequence ID" value="NZ_STFF01000012.1"/>
</dbReference>
<dbReference type="InterPro" id="IPR011815">
    <property type="entry name" value="PBP_1c"/>
</dbReference>
<evidence type="ECO:0000256" key="4">
    <source>
        <dbReference type="ARBA" id="ARBA00022645"/>
    </source>
</evidence>
<keyword evidence="12" id="KW-0812">Transmembrane</keyword>
<dbReference type="PROSITE" id="PS50035">
    <property type="entry name" value="PLD"/>
    <property type="match status" value="1"/>
</dbReference>
<dbReference type="PANTHER" id="PTHR32282:SF15">
    <property type="entry name" value="PENICILLIN-BINDING PROTEIN 1C"/>
    <property type="match status" value="1"/>
</dbReference>
<proteinExistence type="inferred from homology"/>
<evidence type="ECO:0000313" key="14">
    <source>
        <dbReference type="EMBL" id="THU32018.1"/>
    </source>
</evidence>
<keyword evidence="12" id="KW-0472">Membrane</keyword>
<dbReference type="Gene3D" id="3.40.710.10">
    <property type="entry name" value="DD-peptidase/beta-lactamase superfamily"/>
    <property type="match status" value="1"/>
</dbReference>
<dbReference type="Gene3D" id="1.10.3810.10">
    <property type="entry name" value="Biosynthetic peptidoglycan transglycosylase-like"/>
    <property type="match status" value="1"/>
</dbReference>
<dbReference type="GO" id="GO:0030288">
    <property type="term" value="C:outer membrane-bounded periplasmic space"/>
    <property type="evidence" value="ECO:0007669"/>
    <property type="project" value="TreeGrafter"/>
</dbReference>
<evidence type="ECO:0000256" key="7">
    <source>
        <dbReference type="ARBA" id="ARBA00022679"/>
    </source>
</evidence>
<dbReference type="InterPro" id="IPR023346">
    <property type="entry name" value="Lysozyme-like_dom_sf"/>
</dbReference>
<keyword evidence="8" id="KW-0378">Hydrolase</keyword>
<evidence type="ECO:0000256" key="8">
    <source>
        <dbReference type="ARBA" id="ARBA00022801"/>
    </source>
</evidence>
<dbReference type="EMBL" id="STFF01000012">
    <property type="protein sequence ID" value="THU32018.1"/>
    <property type="molecule type" value="Genomic_DNA"/>
</dbReference>
<dbReference type="InterPro" id="IPR009647">
    <property type="entry name" value="PBP_C"/>
</dbReference>
<evidence type="ECO:0000259" key="13">
    <source>
        <dbReference type="PROSITE" id="PS50035"/>
    </source>
</evidence>
<dbReference type="OrthoDB" id="9766909at2"/>
<evidence type="ECO:0000256" key="12">
    <source>
        <dbReference type="SAM" id="Phobius"/>
    </source>
</evidence>
<keyword evidence="6" id="KW-0328">Glycosyltransferase</keyword>
<evidence type="ECO:0000256" key="1">
    <source>
        <dbReference type="ARBA" id="ARBA00004752"/>
    </source>
</evidence>
<keyword evidence="12" id="KW-1133">Transmembrane helix</keyword>
<dbReference type="GO" id="GO:0006793">
    <property type="term" value="P:phosphorus metabolic process"/>
    <property type="evidence" value="ECO:0007669"/>
    <property type="project" value="UniProtKB-ARBA"/>
</dbReference>
<feature type="transmembrane region" description="Helical" evidence="12">
    <location>
        <begin position="38"/>
        <end position="56"/>
    </location>
</feature>
<dbReference type="InterPro" id="IPR001460">
    <property type="entry name" value="PCN-bd_Tpept"/>
</dbReference>
<keyword evidence="4" id="KW-0121">Carboxypeptidase</keyword>
<comment type="similarity">
    <text evidence="2">In the C-terminal section; belongs to the transpeptidase family.</text>
</comment>
<keyword evidence="15" id="KW-1185">Reference proteome</keyword>
<evidence type="ECO:0000256" key="10">
    <source>
        <dbReference type="ARBA" id="ARBA00044770"/>
    </source>
</evidence>
<gene>
    <name evidence="14" type="primary">pbpC</name>
    <name evidence="14" type="ORF">FAM09_27935</name>
</gene>
<comment type="caution">
    <text evidence="14">The sequence shown here is derived from an EMBL/GenBank/DDBJ whole genome shotgun (WGS) entry which is preliminary data.</text>
</comment>
<evidence type="ECO:0000256" key="11">
    <source>
        <dbReference type="ARBA" id="ARBA00049902"/>
    </source>
</evidence>
<keyword evidence="7" id="KW-0808">Transferase</keyword>
<comment type="pathway">
    <text evidence="1">Cell wall biogenesis; peptidoglycan biosynthesis.</text>
</comment>
<dbReference type="PANTHER" id="PTHR32282">
    <property type="entry name" value="BINDING PROTEIN TRANSPEPTIDASE, PUTATIVE-RELATED"/>
    <property type="match status" value="1"/>
</dbReference>
<protein>
    <recommendedName>
        <fullName evidence="10">peptidoglycan glycosyltransferase</fullName>
        <ecNumber evidence="10">2.4.99.28</ecNumber>
    </recommendedName>
</protein>
<evidence type="ECO:0000256" key="6">
    <source>
        <dbReference type="ARBA" id="ARBA00022676"/>
    </source>
</evidence>
<dbReference type="Pfam" id="PF00912">
    <property type="entry name" value="Transgly"/>
    <property type="match status" value="1"/>
</dbReference>
<dbReference type="Proteomes" id="UP000306918">
    <property type="component" value="Unassembled WGS sequence"/>
</dbReference>
<evidence type="ECO:0000256" key="2">
    <source>
        <dbReference type="ARBA" id="ARBA00007090"/>
    </source>
</evidence>
<accession>A0A4S8HAQ7</accession>
<dbReference type="AlphaFoldDB" id="A0A4S8HAQ7"/>
<dbReference type="InterPro" id="IPR036950">
    <property type="entry name" value="PBP_transglycosylase"/>
</dbReference>
<dbReference type="SUPFAM" id="SSF56601">
    <property type="entry name" value="beta-lactamase/transpeptidase-like"/>
    <property type="match status" value="1"/>
</dbReference>
<dbReference type="GO" id="GO:0009252">
    <property type="term" value="P:peptidoglycan biosynthetic process"/>
    <property type="evidence" value="ECO:0007669"/>
    <property type="project" value="InterPro"/>
</dbReference>
<evidence type="ECO:0000313" key="15">
    <source>
        <dbReference type="Proteomes" id="UP000306918"/>
    </source>
</evidence>
<comment type="catalytic activity">
    <reaction evidence="11">
        <text>[GlcNAc-(1-&gt;4)-Mur2Ac(oyl-L-Ala-gamma-D-Glu-L-Lys-D-Ala-D-Ala)](n)-di-trans,octa-cis-undecaprenyl diphosphate + beta-D-GlcNAc-(1-&gt;4)-Mur2Ac(oyl-L-Ala-gamma-D-Glu-L-Lys-D-Ala-D-Ala)-di-trans,octa-cis-undecaprenyl diphosphate = [GlcNAc-(1-&gt;4)-Mur2Ac(oyl-L-Ala-gamma-D-Glu-L-Lys-D-Ala-D-Ala)](n+1)-di-trans,octa-cis-undecaprenyl diphosphate + di-trans,octa-cis-undecaprenyl diphosphate + H(+)</text>
        <dbReference type="Rhea" id="RHEA:23708"/>
        <dbReference type="Rhea" id="RHEA-COMP:9602"/>
        <dbReference type="Rhea" id="RHEA-COMP:9603"/>
        <dbReference type="ChEBI" id="CHEBI:15378"/>
        <dbReference type="ChEBI" id="CHEBI:58405"/>
        <dbReference type="ChEBI" id="CHEBI:60033"/>
        <dbReference type="ChEBI" id="CHEBI:78435"/>
        <dbReference type="EC" id="2.4.99.28"/>
    </reaction>
</comment>
<dbReference type="Pfam" id="PF00905">
    <property type="entry name" value="Transpeptidase"/>
    <property type="match status" value="1"/>
</dbReference>
<dbReference type="InterPro" id="IPR001736">
    <property type="entry name" value="PLipase_D/transphosphatidylase"/>
</dbReference>
<dbReference type="GO" id="GO:0006508">
    <property type="term" value="P:proteolysis"/>
    <property type="evidence" value="ECO:0007669"/>
    <property type="project" value="UniProtKB-KW"/>
</dbReference>
<organism evidence="14 15">
    <name type="scientific">Niastella caeni</name>
    <dbReference type="NCBI Taxonomy" id="2569763"/>
    <lineage>
        <taxon>Bacteria</taxon>
        <taxon>Pseudomonadati</taxon>
        <taxon>Bacteroidota</taxon>
        <taxon>Chitinophagia</taxon>
        <taxon>Chitinophagales</taxon>
        <taxon>Chitinophagaceae</taxon>
        <taxon>Niastella</taxon>
    </lineage>
</organism>
<dbReference type="GO" id="GO:0008658">
    <property type="term" value="F:penicillin binding"/>
    <property type="evidence" value="ECO:0007669"/>
    <property type="project" value="InterPro"/>
</dbReference>
<keyword evidence="5" id="KW-0645">Protease</keyword>
<evidence type="ECO:0000256" key="9">
    <source>
        <dbReference type="ARBA" id="ARBA00023268"/>
    </source>
</evidence>
<name>A0A4S8HAQ7_9BACT</name>